<gene>
    <name evidence="1" type="ORF">GGR39_000003</name>
</gene>
<dbReference type="Proteomes" id="UP000561459">
    <property type="component" value="Unassembled WGS sequence"/>
</dbReference>
<dbReference type="GO" id="GO:0003677">
    <property type="term" value="F:DNA binding"/>
    <property type="evidence" value="ECO:0007669"/>
    <property type="project" value="UniProtKB-KW"/>
</dbReference>
<dbReference type="SUPFAM" id="SSF158668">
    <property type="entry name" value="MtlR-like"/>
    <property type="match status" value="1"/>
</dbReference>
<dbReference type="AlphaFoldDB" id="A0A7W6BUR3"/>
<proteinExistence type="predicted"/>
<evidence type="ECO:0000313" key="1">
    <source>
        <dbReference type="EMBL" id="MBB3938374.1"/>
    </source>
</evidence>
<dbReference type="GO" id="GO:0045892">
    <property type="term" value="P:negative regulation of DNA-templated transcription"/>
    <property type="evidence" value="ECO:0007669"/>
    <property type="project" value="TreeGrafter"/>
</dbReference>
<dbReference type="Gene3D" id="1.20.120.330">
    <property type="entry name" value="Nucleotidyltransferases domain 2"/>
    <property type="match status" value="1"/>
</dbReference>
<dbReference type="RefSeq" id="WP_183615358.1">
    <property type="nucleotide sequence ID" value="NZ_JACIDY010000001.1"/>
</dbReference>
<dbReference type="PANTHER" id="PTHR37941">
    <property type="entry name" value="FUMARASE E-RELATED"/>
    <property type="match status" value="1"/>
</dbReference>
<keyword evidence="2" id="KW-1185">Reference proteome</keyword>
<sequence length="256" mass="29731">MSEKVEHNEQDIKTARELVIEIFQDRFQRARKKAEFEEEIMRDAEDVRDFLIDRDTRTFCIISVSFVEDSLRKTFEHYWNIQVKEKRDEFFGSNGPLNTFSQRSLVAAGCGWISKESAAETALLRKIRNEFAHNHRIHSLDQEPVRSWISAIPAREEAWNQSQMSNYVHALSAASQETRYRMRLYCASMYVVGSTLARSKLIKEELPPEFRDEKGYDGLTDIEQACIDHTIKHCFRTIGITRSSPKEQVGGSDAEE</sequence>
<reference evidence="1 2" key="1">
    <citation type="submission" date="2020-08" db="EMBL/GenBank/DDBJ databases">
        <title>Genomic Encyclopedia of Type Strains, Phase IV (KMG-IV): sequencing the most valuable type-strain genomes for metagenomic binning, comparative biology and taxonomic classification.</title>
        <authorList>
            <person name="Goeker M."/>
        </authorList>
    </citation>
    <scope>NUCLEOTIDE SEQUENCE [LARGE SCALE GENOMIC DNA]</scope>
    <source>
        <strain evidence="1 2">DSM 27568</strain>
    </source>
</reference>
<accession>A0A7W6BUR3</accession>
<name>A0A7W6BUR3_9SPHN</name>
<organism evidence="1 2">
    <name type="scientific">Novosphingobium fluoreni</name>
    <dbReference type="NCBI Taxonomy" id="1391222"/>
    <lineage>
        <taxon>Bacteria</taxon>
        <taxon>Pseudomonadati</taxon>
        <taxon>Pseudomonadota</taxon>
        <taxon>Alphaproteobacteria</taxon>
        <taxon>Sphingomonadales</taxon>
        <taxon>Sphingomonadaceae</taxon>
        <taxon>Novosphingobium</taxon>
    </lineage>
</organism>
<evidence type="ECO:0000313" key="2">
    <source>
        <dbReference type="Proteomes" id="UP000561459"/>
    </source>
</evidence>
<dbReference type="PANTHER" id="PTHR37941:SF1">
    <property type="entry name" value="FUMARASE E-RELATED"/>
    <property type="match status" value="1"/>
</dbReference>
<dbReference type="InterPro" id="IPR007761">
    <property type="entry name" value="MtlR-like"/>
</dbReference>
<dbReference type="InterPro" id="IPR038026">
    <property type="entry name" value="MtlR-like_sf"/>
</dbReference>
<protein>
    <submittedName>
        <fullName evidence="1">DNA-binding MltR family transcriptional regulator</fullName>
    </submittedName>
</protein>
<dbReference type="EMBL" id="JACIDY010000001">
    <property type="protein sequence ID" value="MBB3938374.1"/>
    <property type="molecule type" value="Genomic_DNA"/>
</dbReference>
<keyword evidence="1" id="KW-0238">DNA-binding</keyword>
<comment type="caution">
    <text evidence="1">The sequence shown here is derived from an EMBL/GenBank/DDBJ whole genome shotgun (WGS) entry which is preliminary data.</text>
</comment>